<feature type="region of interest" description="Disordered" evidence="1">
    <location>
        <begin position="56"/>
        <end position="79"/>
    </location>
</feature>
<dbReference type="AlphaFoldDB" id="F8NRL1"/>
<accession>F8NRL1</accession>
<evidence type="ECO:0000256" key="1">
    <source>
        <dbReference type="SAM" id="MobiDB-lite"/>
    </source>
</evidence>
<name>F8NRL1_SERL9</name>
<reference evidence="2" key="1">
    <citation type="submission" date="2011-04" db="EMBL/GenBank/DDBJ databases">
        <title>Evolution of plant cell wall degrading machinery underlies the functional diversity of forest fungi.</title>
        <authorList>
            <consortium name="US DOE Joint Genome Institute (JGI-PGF)"/>
            <person name="Eastwood D.C."/>
            <person name="Floudas D."/>
            <person name="Binder M."/>
            <person name="Majcherczyk A."/>
            <person name="Schneider P."/>
            <person name="Aerts A."/>
            <person name="Asiegbu F.O."/>
            <person name="Baker S.E."/>
            <person name="Barry K."/>
            <person name="Bendiksby M."/>
            <person name="Blumentritt M."/>
            <person name="Coutinho P.M."/>
            <person name="Cullen D."/>
            <person name="Cullen D."/>
            <person name="Gathman A."/>
            <person name="Goodell B."/>
            <person name="Henrissat B."/>
            <person name="Ihrmark K."/>
            <person name="Kauserud H."/>
            <person name="Kohler A."/>
            <person name="LaButti K."/>
            <person name="Lapidus A."/>
            <person name="Lavin J.L."/>
            <person name="Lee Y.-H."/>
            <person name="Lindquist E."/>
            <person name="Lilly W."/>
            <person name="Lucas S."/>
            <person name="Morin E."/>
            <person name="Murat C."/>
            <person name="Oguiza J.A."/>
            <person name="Park J."/>
            <person name="Pisabarro A.G."/>
            <person name="Riley R."/>
            <person name="Rosling A."/>
            <person name="Salamov A."/>
            <person name="Schmidt O."/>
            <person name="Schmutz J."/>
            <person name="Skrede I."/>
            <person name="Stenlid J."/>
            <person name="Wiebenga A."/>
            <person name="Xie X."/>
            <person name="Kues U."/>
            <person name="Hibbett D.S."/>
            <person name="Hoffmeister D."/>
            <person name="Hogberg N."/>
            <person name="Martin F."/>
            <person name="Grigoriev I.V."/>
            <person name="Watkinson S.C."/>
        </authorList>
    </citation>
    <scope>NUCLEOTIDE SEQUENCE</scope>
    <source>
        <strain evidence="2">S7.9</strain>
    </source>
</reference>
<organism>
    <name type="scientific">Serpula lacrymans var. lacrymans (strain S7.9)</name>
    <name type="common">Dry rot fungus</name>
    <dbReference type="NCBI Taxonomy" id="578457"/>
    <lineage>
        <taxon>Eukaryota</taxon>
        <taxon>Fungi</taxon>
        <taxon>Dikarya</taxon>
        <taxon>Basidiomycota</taxon>
        <taxon>Agaricomycotina</taxon>
        <taxon>Agaricomycetes</taxon>
        <taxon>Agaricomycetidae</taxon>
        <taxon>Boletales</taxon>
        <taxon>Coniophorineae</taxon>
        <taxon>Serpulaceae</taxon>
        <taxon>Serpula</taxon>
    </lineage>
</organism>
<evidence type="ECO:0000313" key="2">
    <source>
        <dbReference type="EMBL" id="EGO26277.1"/>
    </source>
</evidence>
<dbReference type="OrthoDB" id="3267098at2759"/>
<proteinExistence type="predicted"/>
<gene>
    <name evidence="2" type="ORF">SERLADRAFT_436098</name>
</gene>
<dbReference type="GeneID" id="18814637"/>
<dbReference type="RefSeq" id="XP_007316450.1">
    <property type="nucleotide sequence ID" value="XM_007316388.1"/>
</dbReference>
<protein>
    <submittedName>
        <fullName evidence="2">Uncharacterized protein</fullName>
    </submittedName>
</protein>
<dbReference type="HOGENOM" id="CLU_2607482_0_0_1"/>
<sequence length="79" mass="8735">MSIGSIFMRYKWGLAPGHVYARNTPLEEREQPHAKMVPTLTETLNEEEIGLVDDAELTNVGEDSGNSVDSNGKDDTDKL</sequence>
<dbReference type="KEGG" id="sla:SERLADRAFT_436098"/>
<dbReference type="EMBL" id="GL945432">
    <property type="protein sequence ID" value="EGO26277.1"/>
    <property type="molecule type" value="Genomic_DNA"/>
</dbReference>
<dbReference type="Proteomes" id="UP000008064">
    <property type="component" value="Unassembled WGS sequence"/>
</dbReference>